<dbReference type="PROSITE" id="PS51656">
    <property type="entry name" value="4FE4S"/>
    <property type="match status" value="1"/>
</dbReference>
<dbReference type="NCBIfam" id="NF003195">
    <property type="entry name" value="PRK04165.1"/>
    <property type="match status" value="1"/>
</dbReference>
<sequence>MPISGSQIVKMLPGRRPCKECGFPTCFAFAMKLASGGVTVDKCPYLSEETKIKLIDLLAPPMKLVTTGSGENKLEIGNEEVVYRHEKTFVHPPGIALLISDKESEAKVEEKIKKLKELQFPWVGLTLKADLLALYFESGDKDKFLALVKKVYRESSAPMILISEDMDALFSARDICADRQPLLYPITKKNIEAAIPKIKEKPTPVGIRGGSVEELVPLTTKLKEAGIEDVVLDPGSKNSMEAIRDQTFIRRAAIKQGFRPLGYPTIAFPCFIAENGLKETMAASILINKFAGIIVLSDFHQYSVVTVLFRELQG</sequence>
<feature type="domain" description="4Fe-4S" evidence="5">
    <location>
        <begin position="1"/>
        <end position="60"/>
    </location>
</feature>
<dbReference type="PANTHER" id="PTHR36214">
    <property type="match status" value="1"/>
</dbReference>
<protein>
    <recommendedName>
        <fullName evidence="5">4Fe-4S domain-containing protein</fullName>
    </recommendedName>
</protein>
<keyword evidence="2" id="KW-0479">Metal-binding</keyword>
<dbReference type="Pfam" id="PF03599">
    <property type="entry name" value="CdhD"/>
    <property type="match status" value="1"/>
</dbReference>
<dbReference type="GO" id="GO:0046872">
    <property type="term" value="F:metal ion binding"/>
    <property type="evidence" value="ECO:0007669"/>
    <property type="project" value="UniProtKB-KW"/>
</dbReference>
<dbReference type="PANTHER" id="PTHR36214:SF3">
    <property type="entry name" value="ACETYL-COA DECARBONYLASE_SYNTHASE COMPLEX SUBUNIT GAMMA"/>
    <property type="match status" value="1"/>
</dbReference>
<reference evidence="6" key="1">
    <citation type="journal article" date="2014" name="Front. Microbiol.">
        <title>High frequency of phylogenetically diverse reductive dehalogenase-homologous genes in deep subseafloor sedimentary metagenomes.</title>
        <authorList>
            <person name="Kawai M."/>
            <person name="Futagami T."/>
            <person name="Toyoda A."/>
            <person name="Takaki Y."/>
            <person name="Nishi S."/>
            <person name="Hori S."/>
            <person name="Arai W."/>
            <person name="Tsubouchi T."/>
            <person name="Morono Y."/>
            <person name="Uchiyama I."/>
            <person name="Ito T."/>
            <person name="Fujiyama A."/>
            <person name="Inagaki F."/>
            <person name="Takami H."/>
        </authorList>
    </citation>
    <scope>NUCLEOTIDE SEQUENCE</scope>
    <source>
        <strain evidence="6">Expedition CK06-06</strain>
    </source>
</reference>
<gene>
    <name evidence="6" type="ORF">S06H3_04032</name>
</gene>
<evidence type="ECO:0000256" key="4">
    <source>
        <dbReference type="ARBA" id="ARBA00023014"/>
    </source>
</evidence>
<dbReference type="EMBL" id="BARV01001371">
    <property type="protein sequence ID" value="GAH95411.1"/>
    <property type="molecule type" value="Genomic_DNA"/>
</dbReference>
<accession>X1JL00</accession>
<proteinExistence type="predicted"/>
<evidence type="ECO:0000313" key="6">
    <source>
        <dbReference type="EMBL" id="GAH95411.1"/>
    </source>
</evidence>
<dbReference type="InterPro" id="IPR016041">
    <property type="entry name" value="Ac-CoA_synth_d_su_TIM-brl"/>
</dbReference>
<dbReference type="InterPro" id="IPR007202">
    <property type="entry name" value="4Fe-4S_dom"/>
</dbReference>
<keyword evidence="1" id="KW-0004">4Fe-4S</keyword>
<dbReference type="Pfam" id="PF04060">
    <property type="entry name" value="FeS"/>
    <property type="match status" value="1"/>
</dbReference>
<evidence type="ECO:0000256" key="1">
    <source>
        <dbReference type="ARBA" id="ARBA00022485"/>
    </source>
</evidence>
<dbReference type="Gene3D" id="3.20.20.20">
    <property type="entry name" value="Dihydropteroate synthase-like"/>
    <property type="match status" value="1"/>
</dbReference>
<name>X1JL00_9ZZZZ</name>
<evidence type="ECO:0000259" key="5">
    <source>
        <dbReference type="PROSITE" id="PS51656"/>
    </source>
</evidence>
<organism evidence="6">
    <name type="scientific">marine sediment metagenome</name>
    <dbReference type="NCBI Taxonomy" id="412755"/>
    <lineage>
        <taxon>unclassified sequences</taxon>
        <taxon>metagenomes</taxon>
        <taxon>ecological metagenomes</taxon>
    </lineage>
</organism>
<dbReference type="AlphaFoldDB" id="X1JL00"/>
<keyword evidence="3" id="KW-0408">Iron</keyword>
<dbReference type="InterPro" id="IPR011005">
    <property type="entry name" value="Dihydropteroate_synth-like_sf"/>
</dbReference>
<evidence type="ECO:0000256" key="2">
    <source>
        <dbReference type="ARBA" id="ARBA00022723"/>
    </source>
</evidence>
<dbReference type="GO" id="GO:0051539">
    <property type="term" value="F:4 iron, 4 sulfur cluster binding"/>
    <property type="evidence" value="ECO:0007669"/>
    <property type="project" value="UniProtKB-KW"/>
</dbReference>
<dbReference type="InterPro" id="IPR051069">
    <property type="entry name" value="ACDS_complex_subunit"/>
</dbReference>
<evidence type="ECO:0000256" key="3">
    <source>
        <dbReference type="ARBA" id="ARBA00023004"/>
    </source>
</evidence>
<keyword evidence="4" id="KW-0411">Iron-sulfur</keyword>
<comment type="caution">
    <text evidence="6">The sequence shown here is derived from an EMBL/GenBank/DDBJ whole genome shotgun (WGS) entry which is preliminary data.</text>
</comment>